<name>A0A3N7K0X9_9BURK</name>
<organism evidence="6 7">
    <name type="scientific">Piscinibacter terrae</name>
    <dbReference type="NCBI Taxonomy" id="2496871"/>
    <lineage>
        <taxon>Bacteria</taxon>
        <taxon>Pseudomonadati</taxon>
        <taxon>Pseudomonadota</taxon>
        <taxon>Betaproteobacteria</taxon>
        <taxon>Burkholderiales</taxon>
        <taxon>Sphaerotilaceae</taxon>
        <taxon>Piscinibacter</taxon>
    </lineage>
</organism>
<reference evidence="6 7" key="2">
    <citation type="submission" date="2018-12" db="EMBL/GenBank/DDBJ databases">
        <title>Rhizobacter gummiphilus sp. nov., a rubber-degrading bacterium isolated from the soil of a botanical garden in Japan.</title>
        <authorList>
            <person name="Shunsuke S.S."/>
        </authorList>
    </citation>
    <scope>NUCLEOTIDE SEQUENCE [LARGE SCALE GENOMIC DNA]</scope>
    <source>
        <strain evidence="6 7">S-16</strain>
    </source>
</reference>
<dbReference type="Proteomes" id="UP000267464">
    <property type="component" value="Unassembled WGS sequence"/>
</dbReference>
<protein>
    <recommendedName>
        <fullName evidence="3">Flagellar basal body rod protein FlgB</fullName>
    </recommendedName>
</protein>
<evidence type="ECO:0000313" key="6">
    <source>
        <dbReference type="EMBL" id="RQP26659.1"/>
    </source>
</evidence>
<gene>
    <name evidence="6" type="ORF">DZC73_06590</name>
</gene>
<dbReference type="EMBL" id="QUSW01000001">
    <property type="protein sequence ID" value="RQP26659.1"/>
    <property type="molecule type" value="Genomic_DNA"/>
</dbReference>
<keyword evidence="6" id="KW-0969">Cilium</keyword>
<dbReference type="GO" id="GO:0030694">
    <property type="term" value="C:bacterial-type flagellum basal body, rod"/>
    <property type="evidence" value="ECO:0007669"/>
    <property type="project" value="InterPro"/>
</dbReference>
<keyword evidence="4" id="KW-0975">Bacterial flagellum</keyword>
<evidence type="ECO:0000256" key="2">
    <source>
        <dbReference type="ARBA" id="ARBA00009677"/>
    </source>
</evidence>
<dbReference type="PIRSF" id="PIRSF002889">
    <property type="entry name" value="Rod_FlgB"/>
    <property type="match status" value="1"/>
</dbReference>
<evidence type="ECO:0000256" key="1">
    <source>
        <dbReference type="ARBA" id="ARBA00004117"/>
    </source>
</evidence>
<accession>A0A3N7K0X9</accession>
<keyword evidence="6" id="KW-0966">Cell projection</keyword>
<evidence type="ECO:0000256" key="3">
    <source>
        <dbReference type="ARBA" id="ARBA00014376"/>
    </source>
</evidence>
<comment type="subcellular location">
    <subcellularLocation>
        <location evidence="1">Bacterial flagellum basal body</location>
    </subcellularLocation>
</comment>
<evidence type="ECO:0000256" key="5">
    <source>
        <dbReference type="ARBA" id="ARBA00024934"/>
    </source>
</evidence>
<comment type="similarity">
    <text evidence="2">Belongs to the flagella basal body rod proteins family.</text>
</comment>
<keyword evidence="7" id="KW-1185">Reference proteome</keyword>
<proteinExistence type="inferred from homology"/>
<dbReference type="GO" id="GO:0071973">
    <property type="term" value="P:bacterial-type flagellum-dependent cell motility"/>
    <property type="evidence" value="ECO:0007669"/>
    <property type="project" value="InterPro"/>
</dbReference>
<evidence type="ECO:0000313" key="7">
    <source>
        <dbReference type="Proteomes" id="UP000267464"/>
    </source>
</evidence>
<dbReference type="InterPro" id="IPR006300">
    <property type="entry name" value="FlgB"/>
</dbReference>
<evidence type="ECO:0000256" key="4">
    <source>
        <dbReference type="ARBA" id="ARBA00023143"/>
    </source>
</evidence>
<sequence length="108" mass="11399">MAMDAANLRQLAHASNIAAAGTEGHVPVRVEFEEHMGAVRDALQTGRANASALAGAREATLVHDTGTSVKLDQEVAAMSQNALHYQALVKLLDKQYSMVSTAIDGGKR</sequence>
<comment type="function">
    <text evidence="5">Structural component of flagellum, the bacterial motility apparatus. Part of the rod structure of flagellar basal body.</text>
</comment>
<comment type="caution">
    <text evidence="6">The sequence shown here is derived from an EMBL/GenBank/DDBJ whole genome shotgun (WGS) entry which is preliminary data.</text>
</comment>
<dbReference type="AlphaFoldDB" id="A0A3N7K0X9"/>
<keyword evidence="6" id="KW-0282">Flagellum</keyword>
<reference evidence="6 7" key="1">
    <citation type="submission" date="2018-08" db="EMBL/GenBank/DDBJ databases">
        <authorList>
            <person name="Khan S.A."/>
            <person name="Jeon C.O."/>
            <person name="Chun B.H."/>
            <person name="Jeong S.E."/>
        </authorList>
    </citation>
    <scope>NUCLEOTIDE SEQUENCE [LARGE SCALE GENOMIC DNA]</scope>
    <source>
        <strain evidence="6 7">S-16</strain>
    </source>
</reference>